<name>A0A8J2WZ92_9STRA</name>
<dbReference type="GO" id="GO:0046982">
    <property type="term" value="F:protein heterodimerization activity"/>
    <property type="evidence" value="ECO:0007669"/>
    <property type="project" value="InterPro"/>
</dbReference>
<evidence type="ECO:0000256" key="3">
    <source>
        <dbReference type="SAM" id="MobiDB-lite"/>
    </source>
</evidence>
<feature type="region of interest" description="Disordered" evidence="3">
    <location>
        <begin position="19"/>
        <end position="49"/>
    </location>
</feature>
<proteinExistence type="predicted"/>
<keyword evidence="6" id="KW-1185">Reference proteome</keyword>
<evidence type="ECO:0000313" key="6">
    <source>
        <dbReference type="Proteomes" id="UP000789595"/>
    </source>
</evidence>
<dbReference type="GO" id="GO:0000976">
    <property type="term" value="F:transcription cis-regulatory region binding"/>
    <property type="evidence" value="ECO:0007669"/>
    <property type="project" value="TreeGrafter"/>
</dbReference>
<evidence type="ECO:0000313" key="5">
    <source>
        <dbReference type="EMBL" id="CAH0372055.1"/>
    </source>
</evidence>
<organism evidence="5 6">
    <name type="scientific">Pelagomonas calceolata</name>
    <dbReference type="NCBI Taxonomy" id="35677"/>
    <lineage>
        <taxon>Eukaryota</taxon>
        <taxon>Sar</taxon>
        <taxon>Stramenopiles</taxon>
        <taxon>Ochrophyta</taxon>
        <taxon>Pelagophyceae</taxon>
        <taxon>Pelagomonadales</taxon>
        <taxon>Pelagomonadaceae</taxon>
        <taxon>Pelagomonas</taxon>
    </lineage>
</organism>
<comment type="caution">
    <text evidence="5">The sequence shown here is derived from an EMBL/GenBank/DDBJ whole genome shotgun (WGS) entry which is preliminary data.</text>
</comment>
<dbReference type="InterPro" id="IPR050568">
    <property type="entry name" value="Transcr_DNA_Rep_Reg"/>
</dbReference>
<dbReference type="AlphaFoldDB" id="A0A8J2WZ92"/>
<evidence type="ECO:0000256" key="2">
    <source>
        <dbReference type="ARBA" id="ARBA00023242"/>
    </source>
</evidence>
<dbReference type="Proteomes" id="UP000789595">
    <property type="component" value="Unassembled WGS sequence"/>
</dbReference>
<accession>A0A8J2WZ92</accession>
<dbReference type="OrthoDB" id="1272441at2759"/>
<dbReference type="SUPFAM" id="SSF47113">
    <property type="entry name" value="Histone-fold"/>
    <property type="match status" value="1"/>
</dbReference>
<dbReference type="GO" id="GO:0005634">
    <property type="term" value="C:nucleus"/>
    <property type="evidence" value="ECO:0007669"/>
    <property type="project" value="UniProtKB-SubCell"/>
</dbReference>
<evidence type="ECO:0000259" key="4">
    <source>
        <dbReference type="Pfam" id="PF00808"/>
    </source>
</evidence>
<sequence length="177" mass="19218">MADAAPTAEDMAAAAAALGAVGAVGTKRPRSPLDDEEEEEDDESVEGPSLSELEAAADSAMYSEQTKICQAVKVESGAPVIYPYHRVRRIMKAEDQVQALLEKRQPLALGREAPRVMAKACELFTRSLSARAWAGAHRKGRKCLRRRDVGNAIVRHSEFDFLIDVRPTAEDGAQDIA</sequence>
<dbReference type="InterPro" id="IPR003958">
    <property type="entry name" value="CBFA_NFYB_domain"/>
</dbReference>
<keyword evidence="2" id="KW-0539">Nucleus</keyword>
<gene>
    <name evidence="5" type="ORF">PECAL_3P20300</name>
</gene>
<dbReference type="Pfam" id="PF00808">
    <property type="entry name" value="CBFD_NFYB_HMF"/>
    <property type="match status" value="1"/>
</dbReference>
<protein>
    <recommendedName>
        <fullName evidence="4">Transcription factor CBF/NF-Y/archaeal histone domain-containing protein</fullName>
    </recommendedName>
</protein>
<dbReference type="EMBL" id="CAKKNE010000003">
    <property type="protein sequence ID" value="CAH0372055.1"/>
    <property type="molecule type" value="Genomic_DNA"/>
</dbReference>
<reference evidence="5" key="1">
    <citation type="submission" date="2021-11" db="EMBL/GenBank/DDBJ databases">
        <authorList>
            <consortium name="Genoscope - CEA"/>
            <person name="William W."/>
        </authorList>
    </citation>
    <scope>NUCLEOTIDE SEQUENCE</scope>
</reference>
<dbReference type="PANTHER" id="PTHR10252:SF54">
    <property type="entry name" value="CHROMATIN ACCESSIBILITY COMPLEX PROTEIN 1"/>
    <property type="match status" value="1"/>
</dbReference>
<feature type="compositionally biased region" description="Acidic residues" evidence="3">
    <location>
        <begin position="34"/>
        <end position="45"/>
    </location>
</feature>
<dbReference type="Gene3D" id="1.10.20.10">
    <property type="entry name" value="Histone, subunit A"/>
    <property type="match status" value="1"/>
</dbReference>
<feature type="domain" description="Transcription factor CBF/NF-Y/archaeal histone" evidence="4">
    <location>
        <begin position="83"/>
        <end position="152"/>
    </location>
</feature>
<dbReference type="InterPro" id="IPR009072">
    <property type="entry name" value="Histone-fold"/>
</dbReference>
<dbReference type="GO" id="GO:0006355">
    <property type="term" value="P:regulation of DNA-templated transcription"/>
    <property type="evidence" value="ECO:0007669"/>
    <property type="project" value="TreeGrafter"/>
</dbReference>
<evidence type="ECO:0000256" key="1">
    <source>
        <dbReference type="ARBA" id="ARBA00004123"/>
    </source>
</evidence>
<dbReference type="PANTHER" id="PTHR10252">
    <property type="entry name" value="HISTONE-LIKE TRANSCRIPTION FACTOR CCAAT-RELATED"/>
    <property type="match status" value="1"/>
</dbReference>
<comment type="subcellular location">
    <subcellularLocation>
        <location evidence="1">Nucleus</location>
    </subcellularLocation>
</comment>